<dbReference type="Proteomes" id="UP000677804">
    <property type="component" value="Chromosome"/>
</dbReference>
<organism evidence="4 5">
    <name type="scientific">Cellulomonas wangleii</name>
    <dbReference type="NCBI Taxonomy" id="2816956"/>
    <lineage>
        <taxon>Bacteria</taxon>
        <taxon>Bacillati</taxon>
        <taxon>Actinomycetota</taxon>
        <taxon>Actinomycetes</taxon>
        <taxon>Micrococcales</taxon>
        <taxon>Cellulomonadaceae</taxon>
        <taxon>Cellulomonas</taxon>
    </lineage>
</organism>
<evidence type="ECO:0000256" key="1">
    <source>
        <dbReference type="SAM" id="MobiDB-lite"/>
    </source>
</evidence>
<reference evidence="4 5" key="1">
    <citation type="submission" date="2021-05" db="EMBL/GenBank/DDBJ databases">
        <title>Novel species in genus Cellulomonas.</title>
        <authorList>
            <person name="Zhang G."/>
        </authorList>
    </citation>
    <scope>NUCLEOTIDE SEQUENCE [LARGE SCALE GENOMIC DNA]</scope>
    <source>
        <strain evidence="5">zg-ZUI222</strain>
    </source>
</reference>
<proteinExistence type="predicted"/>
<name>A0ABX8D316_9CELL</name>
<feature type="region of interest" description="Disordered" evidence="1">
    <location>
        <begin position="192"/>
        <end position="214"/>
    </location>
</feature>
<feature type="transmembrane region" description="Helical" evidence="2">
    <location>
        <begin position="225"/>
        <end position="246"/>
    </location>
</feature>
<evidence type="ECO:0008006" key="6">
    <source>
        <dbReference type="Google" id="ProtNLM"/>
    </source>
</evidence>
<keyword evidence="2" id="KW-0812">Transmembrane</keyword>
<keyword evidence="5" id="KW-1185">Reference proteome</keyword>
<evidence type="ECO:0000313" key="4">
    <source>
        <dbReference type="EMBL" id="QVI61441.1"/>
    </source>
</evidence>
<keyword evidence="2" id="KW-1133">Transmembrane helix</keyword>
<feature type="compositionally biased region" description="Pro residues" evidence="1">
    <location>
        <begin position="196"/>
        <end position="205"/>
    </location>
</feature>
<gene>
    <name evidence="4" type="ORF">KG103_13265</name>
</gene>
<dbReference type="RefSeq" id="WP_207339039.1">
    <property type="nucleotide sequence ID" value="NZ_CP074405.1"/>
</dbReference>
<keyword evidence="3" id="KW-0732">Signal</keyword>
<sequence>MRRARTVAGAVLVPALALATVLAAGVPAAAAPTAAAPAAAVPAAVDTQWQTPTVSLAWDGSAVMTADESFVGVPVTVPGDRAVRTLRVRNDGPAAGTLRAWVQQVETAPAAVEDAFYDDLRLDWSTASGTGAASFRDLATAQRTQVAQVPLAVGESTVITVGYTFPVEATTGNRAEVGAREASFVVHLEIGGDLPGPTPGTPPSATPGAPSGSAVRPLAMTGADLARTALVALGAVATGGLLVAAVRRRRRSDGASGGRGPA</sequence>
<feature type="signal peptide" evidence="3">
    <location>
        <begin position="1"/>
        <end position="30"/>
    </location>
</feature>
<dbReference type="EMBL" id="CP074405">
    <property type="protein sequence ID" value="QVI61441.1"/>
    <property type="molecule type" value="Genomic_DNA"/>
</dbReference>
<feature type="chain" id="PRO_5047546051" description="Gram-positive cocci surface proteins LPxTG domain-containing protein" evidence="3">
    <location>
        <begin position="31"/>
        <end position="262"/>
    </location>
</feature>
<evidence type="ECO:0000256" key="3">
    <source>
        <dbReference type="SAM" id="SignalP"/>
    </source>
</evidence>
<evidence type="ECO:0000313" key="5">
    <source>
        <dbReference type="Proteomes" id="UP000677804"/>
    </source>
</evidence>
<accession>A0ABX8D316</accession>
<keyword evidence="2" id="KW-0472">Membrane</keyword>
<protein>
    <recommendedName>
        <fullName evidence="6">Gram-positive cocci surface proteins LPxTG domain-containing protein</fullName>
    </recommendedName>
</protein>
<evidence type="ECO:0000256" key="2">
    <source>
        <dbReference type="SAM" id="Phobius"/>
    </source>
</evidence>